<dbReference type="SUPFAM" id="SSF46785">
    <property type="entry name" value="Winged helix' DNA-binding domain"/>
    <property type="match status" value="1"/>
</dbReference>
<organism evidence="6 7">
    <name type="scientific">Actinoplanes cyaneus</name>
    <dbReference type="NCBI Taxonomy" id="52696"/>
    <lineage>
        <taxon>Bacteria</taxon>
        <taxon>Bacillati</taxon>
        <taxon>Actinomycetota</taxon>
        <taxon>Actinomycetes</taxon>
        <taxon>Micromonosporales</taxon>
        <taxon>Micromonosporaceae</taxon>
        <taxon>Actinoplanes</taxon>
    </lineage>
</organism>
<evidence type="ECO:0000256" key="2">
    <source>
        <dbReference type="ARBA" id="ARBA00023015"/>
    </source>
</evidence>
<dbReference type="InterPro" id="IPR036390">
    <property type="entry name" value="WH_DNA-bd_sf"/>
</dbReference>
<dbReference type="Proteomes" id="UP000619479">
    <property type="component" value="Unassembled WGS sequence"/>
</dbReference>
<evidence type="ECO:0000313" key="7">
    <source>
        <dbReference type="Proteomes" id="UP000619479"/>
    </source>
</evidence>
<comment type="caution">
    <text evidence="6">The sequence shown here is derived from an EMBL/GenBank/DDBJ whole genome shotgun (WGS) entry which is preliminary data.</text>
</comment>
<evidence type="ECO:0000256" key="3">
    <source>
        <dbReference type="ARBA" id="ARBA00023125"/>
    </source>
</evidence>
<keyword evidence="3" id="KW-0238">DNA-binding</keyword>
<evidence type="ECO:0000256" key="1">
    <source>
        <dbReference type="ARBA" id="ARBA00009437"/>
    </source>
</evidence>
<dbReference type="Pfam" id="PF03466">
    <property type="entry name" value="LysR_substrate"/>
    <property type="match status" value="1"/>
</dbReference>
<dbReference type="PROSITE" id="PS50931">
    <property type="entry name" value="HTH_LYSR"/>
    <property type="match status" value="1"/>
</dbReference>
<dbReference type="InterPro" id="IPR050389">
    <property type="entry name" value="LysR-type_TF"/>
</dbReference>
<proteinExistence type="inferred from homology"/>
<comment type="similarity">
    <text evidence="1">Belongs to the LysR transcriptional regulatory family.</text>
</comment>
<evidence type="ECO:0000313" key="6">
    <source>
        <dbReference type="EMBL" id="GID65737.1"/>
    </source>
</evidence>
<dbReference type="InterPro" id="IPR036388">
    <property type="entry name" value="WH-like_DNA-bd_sf"/>
</dbReference>
<dbReference type="GO" id="GO:0003677">
    <property type="term" value="F:DNA binding"/>
    <property type="evidence" value="ECO:0007669"/>
    <property type="project" value="UniProtKB-KW"/>
</dbReference>
<keyword evidence="7" id="KW-1185">Reference proteome</keyword>
<dbReference type="Gene3D" id="1.10.10.10">
    <property type="entry name" value="Winged helix-like DNA-binding domain superfamily/Winged helix DNA-binding domain"/>
    <property type="match status" value="1"/>
</dbReference>
<dbReference type="EMBL" id="BOMH01000028">
    <property type="protein sequence ID" value="GID65737.1"/>
    <property type="molecule type" value="Genomic_DNA"/>
</dbReference>
<evidence type="ECO:0000259" key="5">
    <source>
        <dbReference type="PROSITE" id="PS50931"/>
    </source>
</evidence>
<dbReference type="PANTHER" id="PTHR30118:SF15">
    <property type="entry name" value="TRANSCRIPTIONAL REGULATORY PROTEIN"/>
    <property type="match status" value="1"/>
</dbReference>
<evidence type="ECO:0000256" key="4">
    <source>
        <dbReference type="ARBA" id="ARBA00023163"/>
    </source>
</evidence>
<dbReference type="CDD" id="cd08460">
    <property type="entry name" value="PBP2_DntR_like_1"/>
    <property type="match status" value="1"/>
</dbReference>
<accession>A0A919M4L3</accession>
<dbReference type="GO" id="GO:0003700">
    <property type="term" value="F:DNA-binding transcription factor activity"/>
    <property type="evidence" value="ECO:0007669"/>
    <property type="project" value="InterPro"/>
</dbReference>
<dbReference type="SUPFAM" id="SSF53850">
    <property type="entry name" value="Periplasmic binding protein-like II"/>
    <property type="match status" value="1"/>
</dbReference>
<keyword evidence="4" id="KW-0804">Transcription</keyword>
<sequence>MNLLTALDALLEEGSVGGAARRLHLSEPAASRALGRIRTAIGDPILVRAGRQMVLTPRAQELRTEVHALVERARAVFTPPGPPDPGTLRRVFTVLADDVATALGPELLARVRGEAPGVSLRFLGEDPASDGSSQLRDGQADLDIGVVQDAPPEIVVEPLFTDRMAAVVRAGHPLTSGRLTPERYAAAAHVSASRRGKLTGPIDDALAELGLSRQVALAVPTFGAALIVVARTDLVGLMPALLGSRAVEALGLVALDPPIDLPSKEIAMAWHQRYEADGAHAWLRSQVRSTVATLTTA</sequence>
<dbReference type="Pfam" id="PF00126">
    <property type="entry name" value="HTH_1"/>
    <property type="match status" value="1"/>
</dbReference>
<reference evidence="6" key="1">
    <citation type="submission" date="2021-01" db="EMBL/GenBank/DDBJ databases">
        <title>Whole genome shotgun sequence of Actinoplanes cyaneus NBRC 14990.</title>
        <authorList>
            <person name="Komaki H."/>
            <person name="Tamura T."/>
        </authorList>
    </citation>
    <scope>NUCLEOTIDE SEQUENCE</scope>
    <source>
        <strain evidence="6">NBRC 14990</strain>
    </source>
</reference>
<dbReference type="PANTHER" id="PTHR30118">
    <property type="entry name" value="HTH-TYPE TRANSCRIPTIONAL REGULATOR LEUO-RELATED"/>
    <property type="match status" value="1"/>
</dbReference>
<dbReference type="InterPro" id="IPR005119">
    <property type="entry name" value="LysR_subst-bd"/>
</dbReference>
<keyword evidence="2" id="KW-0805">Transcription regulation</keyword>
<name>A0A919M4L3_9ACTN</name>
<gene>
    <name evidence="6" type="ORF">Acy02nite_36180</name>
</gene>
<feature type="domain" description="HTH lysR-type" evidence="5">
    <location>
        <begin position="1"/>
        <end position="56"/>
    </location>
</feature>
<dbReference type="InterPro" id="IPR000847">
    <property type="entry name" value="LysR_HTH_N"/>
</dbReference>
<protein>
    <submittedName>
        <fullName evidence="6">LysR family transcriptional regulator</fullName>
    </submittedName>
</protein>
<dbReference type="AlphaFoldDB" id="A0A919M4L3"/>
<dbReference type="Gene3D" id="3.40.190.10">
    <property type="entry name" value="Periplasmic binding protein-like II"/>
    <property type="match status" value="2"/>
</dbReference>